<evidence type="ECO:0000313" key="1">
    <source>
        <dbReference type="EMBL" id="QDZ08161.1"/>
    </source>
</evidence>
<accession>A0A5B8LJ92</accession>
<dbReference type="RefSeq" id="WP_146572401.1">
    <property type="nucleotide sequence ID" value="NZ_CP042306.1"/>
</dbReference>
<organism evidence="1 2">
    <name type="scientific">Sphingomonas panacisoli</name>
    <dbReference type="NCBI Taxonomy" id="1813879"/>
    <lineage>
        <taxon>Bacteria</taxon>
        <taxon>Pseudomonadati</taxon>
        <taxon>Pseudomonadota</taxon>
        <taxon>Alphaproteobacteria</taxon>
        <taxon>Sphingomonadales</taxon>
        <taxon>Sphingomonadaceae</taxon>
        <taxon>Sphingomonas</taxon>
    </lineage>
</organism>
<evidence type="ECO:0000313" key="2">
    <source>
        <dbReference type="Proteomes" id="UP000315673"/>
    </source>
</evidence>
<dbReference type="AlphaFoldDB" id="A0A5B8LJ92"/>
<dbReference type="Proteomes" id="UP000315673">
    <property type="component" value="Chromosome"/>
</dbReference>
<dbReference type="EMBL" id="CP042306">
    <property type="protein sequence ID" value="QDZ08161.1"/>
    <property type="molecule type" value="Genomic_DNA"/>
</dbReference>
<keyword evidence="2" id="KW-1185">Reference proteome</keyword>
<protein>
    <submittedName>
        <fullName evidence="1">Uncharacterized protein</fullName>
    </submittedName>
</protein>
<proteinExistence type="predicted"/>
<reference evidence="1 2" key="1">
    <citation type="submission" date="2019-07" db="EMBL/GenBank/DDBJ databases">
        <title>Full genome sequence of Sphingomonas sp. 4R-6-7(HKS19).</title>
        <authorList>
            <person name="Im W.-T."/>
        </authorList>
    </citation>
    <scope>NUCLEOTIDE SEQUENCE [LARGE SCALE GENOMIC DNA]</scope>
    <source>
        <strain evidence="1 2">HKS19</strain>
    </source>
</reference>
<gene>
    <name evidence="1" type="ORF">FPZ24_12285</name>
</gene>
<dbReference type="OrthoDB" id="8451998at2"/>
<sequence length="74" mass="7926">MTITLEQAREAKSQALTMSRQAAWPATGVGIGQALGGLAVKVNLSSKPRKRLPEIINGVPVVYEITGKIRKRGL</sequence>
<dbReference type="KEGG" id="spai:FPZ24_12285"/>
<name>A0A5B8LJ92_9SPHN</name>